<organism evidence="6 7">
    <name type="scientific">Shewanella baltica (strain OS155 / ATCC BAA-1091)</name>
    <dbReference type="NCBI Taxonomy" id="325240"/>
    <lineage>
        <taxon>Bacteria</taxon>
        <taxon>Pseudomonadati</taxon>
        <taxon>Pseudomonadota</taxon>
        <taxon>Gammaproteobacteria</taxon>
        <taxon>Alteromonadales</taxon>
        <taxon>Shewanellaceae</taxon>
        <taxon>Shewanella</taxon>
    </lineage>
</organism>
<keyword evidence="2 5" id="KW-0812">Transmembrane</keyword>
<keyword evidence="7" id="KW-1185">Reference proteome</keyword>
<evidence type="ECO:0000313" key="6">
    <source>
        <dbReference type="EMBL" id="ABN62201.1"/>
    </source>
</evidence>
<reference evidence="6 7" key="1">
    <citation type="submission" date="2007-02" db="EMBL/GenBank/DDBJ databases">
        <title>Complete sequence of chromosome of Shewanella baltica OS155.</title>
        <authorList>
            <consortium name="US DOE Joint Genome Institute"/>
            <person name="Copeland A."/>
            <person name="Lucas S."/>
            <person name="Lapidus A."/>
            <person name="Barry K."/>
            <person name="Detter J.C."/>
            <person name="Glavina del Rio T."/>
            <person name="Hammon N."/>
            <person name="Israni S."/>
            <person name="Dalin E."/>
            <person name="Tice H."/>
            <person name="Pitluck S."/>
            <person name="Sims D.R."/>
            <person name="Brettin T."/>
            <person name="Bruce D."/>
            <person name="Han C."/>
            <person name="Tapia R."/>
            <person name="Brainard J."/>
            <person name="Schmutz J."/>
            <person name="Larimer F."/>
            <person name="Land M."/>
            <person name="Hauser L."/>
            <person name="Kyrpides N."/>
            <person name="Mikhailova N."/>
            <person name="Brettar I."/>
            <person name="Klappenbach J."/>
            <person name="Konstantinidis K."/>
            <person name="Rodrigues J."/>
            <person name="Tiedje J."/>
            <person name="Richardson P."/>
        </authorList>
    </citation>
    <scope>NUCLEOTIDE SEQUENCE [LARGE SCALE GENOMIC DNA]</scope>
    <source>
        <strain evidence="7">OS155 / ATCC BAA-1091</strain>
    </source>
</reference>
<evidence type="ECO:0000256" key="4">
    <source>
        <dbReference type="ARBA" id="ARBA00023136"/>
    </source>
</evidence>
<name>A3D638_SHEB5</name>
<comment type="function">
    <text evidence="5">Plays a role in cell envelope biogenesis, maintenance of cell envelope integrity and membrane homeostasis.</text>
</comment>
<gene>
    <name evidence="5" type="primary">yciB</name>
    <name evidence="6" type="ordered locus">Sbal_2713</name>
</gene>
<comment type="subcellular location">
    <subcellularLocation>
        <location evidence="5">Cell inner membrane</location>
        <topology evidence="5">Multi-pass membrane protein</topology>
    </subcellularLocation>
</comment>
<feature type="transmembrane region" description="Helical" evidence="5">
    <location>
        <begin position="38"/>
        <end position="65"/>
    </location>
</feature>
<proteinExistence type="inferred from homology"/>
<dbReference type="HOGENOM" id="CLU_089554_2_0_6"/>
<evidence type="ECO:0000256" key="3">
    <source>
        <dbReference type="ARBA" id="ARBA00022989"/>
    </source>
</evidence>
<keyword evidence="1 5" id="KW-1003">Cell membrane</keyword>
<comment type="similarity">
    <text evidence="5">Belongs to the YciB family.</text>
</comment>
<evidence type="ECO:0000256" key="2">
    <source>
        <dbReference type="ARBA" id="ARBA00022692"/>
    </source>
</evidence>
<dbReference type="STRING" id="325240.Sbal_2713"/>
<dbReference type="NCBIfam" id="NF001324">
    <property type="entry name" value="PRK00259.1-2"/>
    <property type="match status" value="1"/>
</dbReference>
<keyword evidence="5" id="KW-0997">Cell inner membrane</keyword>
<dbReference type="Pfam" id="PF04279">
    <property type="entry name" value="IspA"/>
    <property type="match status" value="1"/>
</dbReference>
<dbReference type="HAMAP" id="MF_00189">
    <property type="entry name" value="YciB"/>
    <property type="match status" value="1"/>
</dbReference>
<dbReference type="NCBIfam" id="NF001325">
    <property type="entry name" value="PRK00259.1-3"/>
    <property type="match status" value="1"/>
</dbReference>
<dbReference type="PANTHER" id="PTHR36917">
    <property type="entry name" value="INTRACELLULAR SEPTATION PROTEIN A-RELATED"/>
    <property type="match status" value="1"/>
</dbReference>
<feature type="transmembrane region" description="Helical" evidence="5">
    <location>
        <begin position="72"/>
        <end position="90"/>
    </location>
</feature>
<evidence type="ECO:0000256" key="5">
    <source>
        <dbReference type="HAMAP-Rule" id="MF_00189"/>
    </source>
</evidence>
<evidence type="ECO:0000256" key="1">
    <source>
        <dbReference type="ARBA" id="ARBA00022475"/>
    </source>
</evidence>
<dbReference type="NCBIfam" id="TIGR00997">
    <property type="entry name" value="ispZ"/>
    <property type="match status" value="1"/>
</dbReference>
<dbReference type="Proteomes" id="UP000001557">
    <property type="component" value="Chromosome"/>
</dbReference>
<protein>
    <recommendedName>
        <fullName evidence="5">Inner membrane-spanning protein YciB</fullName>
    </recommendedName>
</protein>
<evidence type="ECO:0000313" key="7">
    <source>
        <dbReference type="Proteomes" id="UP000001557"/>
    </source>
</evidence>
<accession>A3D638</accession>
<feature type="transmembrane region" description="Helical" evidence="5">
    <location>
        <begin position="142"/>
        <end position="160"/>
    </location>
</feature>
<sequence length="203" mass="23424">MMLLPLCCTCYTQAHVSLTRLIMKQLLDFLPLVIFFAVYKFFDIYIASGALIAATALQLIVTYALYKKLEKMHLITFAMVTVFGTLTLVFHDDSFIKWKVTIIYSLFAIALGVSQLLNKSILKSMLGKEMQVEDKIWARVTWYWVIFFASCGLVNIYVAFSLPLETWVNFKVFGLTALTLINTVLTVFYLYKHLPEDQRKELK</sequence>
<dbReference type="EMBL" id="CP000563">
    <property type="protein sequence ID" value="ABN62201.1"/>
    <property type="molecule type" value="Genomic_DNA"/>
</dbReference>
<feature type="transmembrane region" description="Helical" evidence="5">
    <location>
        <begin position="172"/>
        <end position="191"/>
    </location>
</feature>
<dbReference type="InterPro" id="IPR006008">
    <property type="entry name" value="YciB"/>
</dbReference>
<feature type="transmembrane region" description="Helical" evidence="5">
    <location>
        <begin position="102"/>
        <end position="121"/>
    </location>
</feature>
<keyword evidence="4 5" id="KW-0472">Membrane</keyword>
<dbReference type="GO" id="GO:0005886">
    <property type="term" value="C:plasma membrane"/>
    <property type="evidence" value="ECO:0007669"/>
    <property type="project" value="UniProtKB-SubCell"/>
</dbReference>
<keyword evidence="3 5" id="KW-1133">Transmembrane helix</keyword>
<dbReference type="PANTHER" id="PTHR36917:SF1">
    <property type="entry name" value="INNER MEMBRANE-SPANNING PROTEIN YCIB"/>
    <property type="match status" value="1"/>
</dbReference>
<dbReference type="KEGG" id="sbl:Sbal_2713"/>
<dbReference type="AlphaFoldDB" id="A3D638"/>